<sequence length="102" mass="10550">DCLDVVGDDLPCPPSPLLDSTVGCSGDRSAGDVDGLSGRTGLRRESCELSCRPRSISGSVRSVSEPGRVTTRAAGALSQDSSQTDCQPQKNRDQNGAREAAS</sequence>
<evidence type="ECO:0000313" key="2">
    <source>
        <dbReference type="EMBL" id="GCC42699.1"/>
    </source>
</evidence>
<feature type="non-terminal residue" evidence="2">
    <location>
        <position position="1"/>
    </location>
</feature>
<feature type="region of interest" description="Disordered" evidence="1">
    <location>
        <begin position="57"/>
        <end position="102"/>
    </location>
</feature>
<gene>
    <name evidence="2" type="ORF">chiPu_0026883</name>
</gene>
<reference evidence="2 3" key="1">
    <citation type="journal article" date="2018" name="Nat. Ecol. Evol.">
        <title>Shark genomes provide insights into elasmobranch evolution and the origin of vertebrates.</title>
        <authorList>
            <person name="Hara Y"/>
            <person name="Yamaguchi K"/>
            <person name="Onimaru K"/>
            <person name="Kadota M"/>
            <person name="Koyanagi M"/>
            <person name="Keeley SD"/>
            <person name="Tatsumi K"/>
            <person name="Tanaka K"/>
            <person name="Motone F"/>
            <person name="Kageyama Y"/>
            <person name="Nozu R"/>
            <person name="Adachi N"/>
            <person name="Nishimura O"/>
            <person name="Nakagawa R"/>
            <person name="Tanegashima C"/>
            <person name="Kiyatake I"/>
            <person name="Matsumoto R"/>
            <person name="Murakumo K"/>
            <person name="Nishida K"/>
            <person name="Terakita A"/>
            <person name="Kuratani S"/>
            <person name="Sato K"/>
            <person name="Hyodo S Kuraku.S."/>
        </authorList>
    </citation>
    <scope>NUCLEOTIDE SEQUENCE [LARGE SCALE GENOMIC DNA]</scope>
</reference>
<feature type="compositionally biased region" description="Polar residues" evidence="1">
    <location>
        <begin position="78"/>
        <end position="89"/>
    </location>
</feature>
<evidence type="ECO:0000256" key="1">
    <source>
        <dbReference type="SAM" id="MobiDB-lite"/>
    </source>
</evidence>
<keyword evidence="3" id="KW-1185">Reference proteome</keyword>
<name>A0A401TJ76_CHIPU</name>
<feature type="compositionally biased region" description="Basic and acidic residues" evidence="1">
    <location>
        <begin position="90"/>
        <end position="102"/>
    </location>
</feature>
<accession>A0A401TJ76</accession>
<evidence type="ECO:0000313" key="3">
    <source>
        <dbReference type="Proteomes" id="UP000287033"/>
    </source>
</evidence>
<organism evidence="2 3">
    <name type="scientific">Chiloscyllium punctatum</name>
    <name type="common">Brownbanded bambooshark</name>
    <name type="synonym">Hemiscyllium punctatum</name>
    <dbReference type="NCBI Taxonomy" id="137246"/>
    <lineage>
        <taxon>Eukaryota</taxon>
        <taxon>Metazoa</taxon>
        <taxon>Chordata</taxon>
        <taxon>Craniata</taxon>
        <taxon>Vertebrata</taxon>
        <taxon>Chondrichthyes</taxon>
        <taxon>Elasmobranchii</taxon>
        <taxon>Galeomorphii</taxon>
        <taxon>Galeoidea</taxon>
        <taxon>Orectolobiformes</taxon>
        <taxon>Hemiscylliidae</taxon>
        <taxon>Chiloscyllium</taxon>
    </lineage>
</organism>
<protein>
    <submittedName>
        <fullName evidence="2">Uncharacterized protein</fullName>
    </submittedName>
</protein>
<feature type="region of interest" description="Disordered" evidence="1">
    <location>
        <begin position="18"/>
        <end position="40"/>
    </location>
</feature>
<dbReference type="AlphaFoldDB" id="A0A401TJ76"/>
<dbReference type="Proteomes" id="UP000287033">
    <property type="component" value="Unassembled WGS sequence"/>
</dbReference>
<dbReference type="EMBL" id="BEZZ01089785">
    <property type="protein sequence ID" value="GCC42699.1"/>
    <property type="molecule type" value="Genomic_DNA"/>
</dbReference>
<comment type="caution">
    <text evidence="2">The sequence shown here is derived from an EMBL/GenBank/DDBJ whole genome shotgun (WGS) entry which is preliminary data.</text>
</comment>
<proteinExistence type="predicted"/>